<gene>
    <name evidence="2" type="ORF">LTR69_011171</name>
</gene>
<evidence type="ECO:0008006" key="4">
    <source>
        <dbReference type="Google" id="ProtNLM"/>
    </source>
</evidence>
<evidence type="ECO:0000313" key="3">
    <source>
        <dbReference type="Proteomes" id="UP001345691"/>
    </source>
</evidence>
<feature type="compositionally biased region" description="Polar residues" evidence="1">
    <location>
        <begin position="105"/>
        <end position="116"/>
    </location>
</feature>
<keyword evidence="3" id="KW-1185">Reference proteome</keyword>
<reference evidence="2 3" key="1">
    <citation type="submission" date="2023-08" db="EMBL/GenBank/DDBJ databases">
        <title>Black Yeasts Isolated from many extreme environments.</title>
        <authorList>
            <person name="Coleine C."/>
            <person name="Stajich J.E."/>
            <person name="Selbmann L."/>
        </authorList>
    </citation>
    <scope>NUCLEOTIDE SEQUENCE [LARGE SCALE GENOMIC DNA]</scope>
    <source>
        <strain evidence="2 3">CCFEE 6328</strain>
    </source>
</reference>
<comment type="caution">
    <text evidence="2">The sequence shown here is derived from an EMBL/GenBank/DDBJ whole genome shotgun (WGS) entry which is preliminary data.</text>
</comment>
<organism evidence="2 3">
    <name type="scientific">Exophiala sideris</name>
    <dbReference type="NCBI Taxonomy" id="1016849"/>
    <lineage>
        <taxon>Eukaryota</taxon>
        <taxon>Fungi</taxon>
        <taxon>Dikarya</taxon>
        <taxon>Ascomycota</taxon>
        <taxon>Pezizomycotina</taxon>
        <taxon>Eurotiomycetes</taxon>
        <taxon>Chaetothyriomycetidae</taxon>
        <taxon>Chaetothyriales</taxon>
        <taxon>Herpotrichiellaceae</taxon>
        <taxon>Exophiala</taxon>
    </lineage>
</organism>
<sequence>MAISRHAHPRHQFQTSRQLRSSRMAATSGRYGLDSSPVHKSRHLLALRPSRSNQKRKARRPTQSNVLGEVVQEENHPDGCATIDGTSSNPVKPGSAPESAVTIDPVSTSPTPTLTNLDAAPIREEDQEDPDNAVRAFTPCPEDFGLPPDGLWYHPIAYEQKWWWDRGESEYLLGSRNRWMSSVDFDNPNSTATLERLLQKHKDTGKLESPLKVGQAACDTDLISHVHSVVDRRDHFGRTLYKIQWKACWTPESNIEDKSWIADSLKASSDPTRRRSARVEAGLPQRIKKYQAMMEVVHIEKRLQEIS</sequence>
<name>A0ABR0IUZ1_9EURO</name>
<dbReference type="EMBL" id="JAVRRF010000048">
    <property type="protein sequence ID" value="KAK5049144.1"/>
    <property type="molecule type" value="Genomic_DNA"/>
</dbReference>
<evidence type="ECO:0000256" key="1">
    <source>
        <dbReference type="SAM" id="MobiDB-lite"/>
    </source>
</evidence>
<feature type="region of interest" description="Disordered" evidence="1">
    <location>
        <begin position="1"/>
        <end position="116"/>
    </location>
</feature>
<dbReference type="Proteomes" id="UP001345691">
    <property type="component" value="Unassembled WGS sequence"/>
</dbReference>
<feature type="compositionally biased region" description="Basic residues" evidence="1">
    <location>
        <begin position="1"/>
        <end position="11"/>
    </location>
</feature>
<accession>A0ABR0IUZ1</accession>
<proteinExistence type="predicted"/>
<feature type="compositionally biased region" description="Polar residues" evidence="1">
    <location>
        <begin position="12"/>
        <end position="25"/>
    </location>
</feature>
<evidence type="ECO:0000313" key="2">
    <source>
        <dbReference type="EMBL" id="KAK5049144.1"/>
    </source>
</evidence>
<protein>
    <recommendedName>
        <fullName evidence="4">Chromo domain-containing protein</fullName>
    </recommendedName>
</protein>